<keyword evidence="1" id="KW-0732">Signal</keyword>
<dbReference type="Proteomes" id="UP001177023">
    <property type="component" value="Unassembled WGS sequence"/>
</dbReference>
<dbReference type="EMBL" id="CATQJA010000870">
    <property type="protein sequence ID" value="CAJ0564397.1"/>
    <property type="molecule type" value="Genomic_DNA"/>
</dbReference>
<evidence type="ECO:0000256" key="1">
    <source>
        <dbReference type="SAM" id="SignalP"/>
    </source>
</evidence>
<reference evidence="2" key="1">
    <citation type="submission" date="2023-06" db="EMBL/GenBank/DDBJ databases">
        <authorList>
            <person name="Delattre M."/>
        </authorList>
    </citation>
    <scope>NUCLEOTIDE SEQUENCE</scope>
    <source>
        <strain evidence="2">AF72</strain>
    </source>
</reference>
<gene>
    <name evidence="2" type="ORF">MSPICULIGERA_LOCUS3072</name>
</gene>
<feature type="non-terminal residue" evidence="2">
    <location>
        <position position="248"/>
    </location>
</feature>
<name>A0AA36FRM9_9BILA</name>
<evidence type="ECO:0000313" key="3">
    <source>
        <dbReference type="Proteomes" id="UP001177023"/>
    </source>
</evidence>
<dbReference type="AlphaFoldDB" id="A0AA36FRM9"/>
<feature type="signal peptide" evidence="1">
    <location>
        <begin position="1"/>
        <end position="16"/>
    </location>
</feature>
<keyword evidence="3" id="KW-1185">Reference proteome</keyword>
<evidence type="ECO:0000313" key="2">
    <source>
        <dbReference type="EMBL" id="CAJ0564397.1"/>
    </source>
</evidence>
<feature type="chain" id="PRO_5041397024" evidence="1">
    <location>
        <begin position="17"/>
        <end position="248"/>
    </location>
</feature>
<accession>A0AA36FRM9</accession>
<protein>
    <submittedName>
        <fullName evidence="2">Uncharacterized protein</fullName>
    </submittedName>
</protein>
<proteinExistence type="predicted"/>
<comment type="caution">
    <text evidence="2">The sequence shown here is derived from an EMBL/GenBank/DDBJ whole genome shotgun (WGS) entry which is preliminary data.</text>
</comment>
<organism evidence="2 3">
    <name type="scientific">Mesorhabditis spiculigera</name>
    <dbReference type="NCBI Taxonomy" id="96644"/>
    <lineage>
        <taxon>Eukaryota</taxon>
        <taxon>Metazoa</taxon>
        <taxon>Ecdysozoa</taxon>
        <taxon>Nematoda</taxon>
        <taxon>Chromadorea</taxon>
        <taxon>Rhabditida</taxon>
        <taxon>Rhabditina</taxon>
        <taxon>Rhabditomorpha</taxon>
        <taxon>Rhabditoidea</taxon>
        <taxon>Rhabditidae</taxon>
        <taxon>Mesorhabditinae</taxon>
        <taxon>Mesorhabditis</taxon>
    </lineage>
</organism>
<sequence>MESLTVLLCFVSQLYALKCALDQKAGDYYGEGRKSTCQGDTCWLFYDPILDQYMQDCLIGIARETGCRRLIVENKVDSYLCYCNHSDNCNAEFPTFHPNNQTATWAAGSFPYTNMLPKTMTCRTGPIEVSVPMNTVSTIDWTNTTTGAGTVKAFGCYMNGDIKMPREGNITIWFEPEYYLKIRTSRLYSLEPMLWNQDPPAIIPGSLFAIQVYPTIQSLKKYCRGVKKGKTCKVGLMSLKICQLATIH</sequence>